<dbReference type="NCBIfam" id="TIGR03511">
    <property type="entry name" value="GldH_lipo"/>
    <property type="match status" value="1"/>
</dbReference>
<proteinExistence type="predicted"/>
<dbReference type="KEGG" id="alq:C7Y71_005875"/>
<gene>
    <name evidence="1" type="primary">gldH</name>
    <name evidence="1" type="ORF">C7Y71_005875</name>
</gene>
<keyword evidence="2" id="KW-1185">Reference proteome</keyword>
<dbReference type="OrthoDB" id="982482at2"/>
<organism evidence="1 2">
    <name type="scientific">Pseudoprevotella muciniphila</name>
    <dbReference type="NCBI Taxonomy" id="2133944"/>
    <lineage>
        <taxon>Bacteria</taxon>
        <taxon>Pseudomonadati</taxon>
        <taxon>Bacteroidota</taxon>
        <taxon>Bacteroidia</taxon>
        <taxon>Bacteroidales</taxon>
        <taxon>Prevotellaceae</taxon>
        <taxon>Pseudoprevotella</taxon>
    </lineage>
</organism>
<sequence>MKKGATIAATIIFILTACTRMPVYHQYRSTPIGGWKRADTLCFDIDTIRKTQTCQLSVGLRTSTAEEYPFLDIYLVVEQEWKKDSATVLLQDTIKYEVTNNEGDAQGDGIMLRQLTTTIPKTFTYQKGATGKIKIRHAMNPEKVTGIADVGVEILPVE</sequence>
<dbReference type="AlphaFoldDB" id="A0A5P8E6M3"/>
<protein>
    <submittedName>
        <fullName evidence="1">Gliding motility lipoprotein GldH</fullName>
    </submittedName>
</protein>
<keyword evidence="1" id="KW-0449">Lipoprotein</keyword>
<dbReference type="Proteomes" id="UP000249375">
    <property type="component" value="Chromosome"/>
</dbReference>
<dbReference type="Pfam" id="PF14109">
    <property type="entry name" value="GldH_lipo"/>
    <property type="match status" value="1"/>
</dbReference>
<dbReference type="EMBL" id="CP033459">
    <property type="protein sequence ID" value="QFQ12578.1"/>
    <property type="molecule type" value="Genomic_DNA"/>
</dbReference>
<dbReference type="PROSITE" id="PS51257">
    <property type="entry name" value="PROKAR_LIPOPROTEIN"/>
    <property type="match status" value="1"/>
</dbReference>
<dbReference type="InterPro" id="IPR020018">
    <property type="entry name" value="Motility-assoc_lipoprot_GldH"/>
</dbReference>
<name>A0A5P8E6M3_9BACT</name>
<evidence type="ECO:0000313" key="2">
    <source>
        <dbReference type="Proteomes" id="UP000249375"/>
    </source>
</evidence>
<dbReference type="RefSeq" id="WP_111899380.1">
    <property type="nucleotide sequence ID" value="NZ_CP033459.1"/>
</dbReference>
<evidence type="ECO:0000313" key="1">
    <source>
        <dbReference type="EMBL" id="QFQ12578.1"/>
    </source>
</evidence>
<accession>A0A5P8E6M3</accession>
<reference evidence="1 2" key="1">
    <citation type="submission" date="2018-11" db="EMBL/GenBank/DDBJ databases">
        <authorList>
            <person name="Na S.W."/>
            <person name="Baik M."/>
        </authorList>
    </citation>
    <scope>NUCLEOTIDE SEQUENCE [LARGE SCALE GENOMIC DNA]</scope>
    <source>
        <strain evidence="1 2">E39</strain>
    </source>
</reference>